<keyword evidence="2" id="KW-0784">Thiamine biosynthesis</keyword>
<proteinExistence type="inferred from homology"/>
<dbReference type="OrthoDB" id="34166at2"/>
<dbReference type="AlphaFoldDB" id="A7NJ60"/>
<dbReference type="InterPro" id="IPR016084">
    <property type="entry name" value="Haem_Oase-like_multi-hlx"/>
</dbReference>
<evidence type="ECO:0000259" key="4">
    <source>
        <dbReference type="Pfam" id="PF03070"/>
    </source>
</evidence>
<dbReference type="InterPro" id="IPR004305">
    <property type="entry name" value="Thiaminase-2/PQQC"/>
</dbReference>
<dbReference type="Gene3D" id="1.20.910.10">
    <property type="entry name" value="Heme oxygenase-like"/>
    <property type="match status" value="1"/>
</dbReference>
<evidence type="ECO:0000313" key="6">
    <source>
        <dbReference type="Proteomes" id="UP000000263"/>
    </source>
</evidence>
<dbReference type="CDD" id="cd19365">
    <property type="entry name" value="TenA_C-like"/>
    <property type="match status" value="1"/>
</dbReference>
<dbReference type="eggNOG" id="COG0819">
    <property type="taxonomic scope" value="Bacteria"/>
</dbReference>
<protein>
    <recommendedName>
        <fullName evidence="2">Aminopyrimidine aminohydrolase</fullName>
        <ecNumber evidence="2">3.5.99.2</ecNumber>
    </recommendedName>
</protein>
<dbReference type="GO" id="GO:0005829">
    <property type="term" value="C:cytosol"/>
    <property type="evidence" value="ECO:0007669"/>
    <property type="project" value="TreeGrafter"/>
</dbReference>
<dbReference type="InterPro" id="IPR026285">
    <property type="entry name" value="TenA_E"/>
</dbReference>
<comment type="catalytic activity">
    <reaction evidence="2">
        <text>4-amino-5-aminomethyl-2-methylpyrimidine + H2O = 4-amino-5-hydroxymethyl-2-methylpyrimidine + NH4(+)</text>
        <dbReference type="Rhea" id="RHEA:31799"/>
        <dbReference type="ChEBI" id="CHEBI:15377"/>
        <dbReference type="ChEBI" id="CHEBI:16892"/>
        <dbReference type="ChEBI" id="CHEBI:28938"/>
        <dbReference type="ChEBI" id="CHEBI:63416"/>
        <dbReference type="EC" id="3.5.99.2"/>
    </reaction>
</comment>
<dbReference type="HOGENOM" id="CLU_077537_3_2_0"/>
<dbReference type="STRING" id="383372.Rcas_1431"/>
<dbReference type="InterPro" id="IPR027574">
    <property type="entry name" value="Thiaminase_II"/>
</dbReference>
<comment type="function">
    <text evidence="2">Catalyzes an amino-pyrimidine hydrolysis reaction at the C5' of the pyrimidine moiety of thiamine compounds, a reaction that is part of a thiamine salvage pathway. Thus, catalyzes the conversion of 4-amino-5-aminomethyl-2-methylpyrimidine to 4-amino-5-hydroxymethyl-2-methylpyrimidine (HMP).</text>
</comment>
<dbReference type="GO" id="GO:0050334">
    <property type="term" value="F:thiaminase activity"/>
    <property type="evidence" value="ECO:0007669"/>
    <property type="project" value="UniProtKB-UniRule"/>
</dbReference>
<feature type="domain" description="Thiaminase-2/PQQC" evidence="4">
    <location>
        <begin position="8"/>
        <end position="211"/>
    </location>
</feature>
<evidence type="ECO:0000256" key="1">
    <source>
        <dbReference type="ARBA" id="ARBA00004948"/>
    </source>
</evidence>
<dbReference type="EMBL" id="CP000804">
    <property type="protein sequence ID" value="ABU57526.1"/>
    <property type="molecule type" value="Genomic_DNA"/>
</dbReference>
<comment type="catalytic activity">
    <reaction evidence="2">
        <text>thiamine + H2O = 5-(2-hydroxyethyl)-4-methylthiazole + 4-amino-5-hydroxymethyl-2-methylpyrimidine + H(+)</text>
        <dbReference type="Rhea" id="RHEA:17509"/>
        <dbReference type="ChEBI" id="CHEBI:15377"/>
        <dbReference type="ChEBI" id="CHEBI:15378"/>
        <dbReference type="ChEBI" id="CHEBI:16892"/>
        <dbReference type="ChEBI" id="CHEBI:17957"/>
        <dbReference type="ChEBI" id="CHEBI:18385"/>
        <dbReference type="EC" id="3.5.99.2"/>
    </reaction>
</comment>
<gene>
    <name evidence="5" type="ordered locus">Rcas_1431</name>
</gene>
<dbReference type="GO" id="GO:0009229">
    <property type="term" value="P:thiamine diphosphate biosynthetic process"/>
    <property type="evidence" value="ECO:0007669"/>
    <property type="project" value="UniProtKB-UniPathway"/>
</dbReference>
<reference evidence="5 6" key="1">
    <citation type="submission" date="2007-08" db="EMBL/GenBank/DDBJ databases">
        <title>Complete sequence of Roseiflexus castenholzii DSM 13941.</title>
        <authorList>
            <consortium name="US DOE Joint Genome Institute"/>
            <person name="Copeland A."/>
            <person name="Lucas S."/>
            <person name="Lapidus A."/>
            <person name="Barry K."/>
            <person name="Glavina del Rio T."/>
            <person name="Dalin E."/>
            <person name="Tice H."/>
            <person name="Pitluck S."/>
            <person name="Thompson L.S."/>
            <person name="Brettin T."/>
            <person name="Bruce D."/>
            <person name="Detter J.C."/>
            <person name="Han C."/>
            <person name="Tapia R."/>
            <person name="Schmutz J."/>
            <person name="Larimer F."/>
            <person name="Land M."/>
            <person name="Hauser L."/>
            <person name="Kyrpides N."/>
            <person name="Mikhailova N."/>
            <person name="Bryant D.A."/>
            <person name="Hanada S."/>
            <person name="Tsukatani Y."/>
            <person name="Richardson P."/>
        </authorList>
    </citation>
    <scope>NUCLEOTIDE SEQUENCE [LARGE SCALE GENOMIC DNA]</scope>
    <source>
        <strain evidence="6">DSM 13941 / HLO8</strain>
    </source>
</reference>
<dbReference type="PANTHER" id="PTHR43198">
    <property type="entry name" value="BIFUNCTIONAL TH2 PROTEIN"/>
    <property type="match status" value="1"/>
</dbReference>
<dbReference type="SUPFAM" id="SSF48613">
    <property type="entry name" value="Heme oxygenase-like"/>
    <property type="match status" value="1"/>
</dbReference>
<dbReference type="KEGG" id="rca:Rcas_1431"/>
<feature type="active site" description="Proton donor" evidence="3">
    <location>
        <position position="202"/>
    </location>
</feature>
<dbReference type="NCBIfam" id="TIGR04306">
    <property type="entry name" value="salvage_TenA"/>
    <property type="match status" value="1"/>
</dbReference>
<dbReference type="GO" id="GO:0009228">
    <property type="term" value="P:thiamine biosynthetic process"/>
    <property type="evidence" value="ECO:0007669"/>
    <property type="project" value="UniProtKB-KW"/>
</dbReference>
<dbReference type="Proteomes" id="UP000000263">
    <property type="component" value="Chromosome"/>
</dbReference>
<dbReference type="PANTHER" id="PTHR43198:SF2">
    <property type="entry name" value="SI:CH1073-67J19.1-RELATED"/>
    <property type="match status" value="1"/>
</dbReference>
<comment type="pathway">
    <text evidence="1 2">Cofactor biosynthesis; thiamine diphosphate biosynthesis.</text>
</comment>
<dbReference type="RefSeq" id="WP_012119954.1">
    <property type="nucleotide sequence ID" value="NC_009767.1"/>
</dbReference>
<dbReference type="PIRSF" id="PIRSF003170">
    <property type="entry name" value="Pet18p"/>
    <property type="match status" value="1"/>
</dbReference>
<keyword evidence="2" id="KW-0378">Hydrolase</keyword>
<keyword evidence="6" id="KW-1185">Reference proteome</keyword>
<accession>A7NJ60</accession>
<dbReference type="EC" id="3.5.99.2" evidence="2"/>
<sequence>MRFTETLWSSITGIYQAIIQHPFNEELAQGTLSHEKFAFYMQQDALYLADFARALATMAGRAPDEEAIIQFARFAEGVAVVERALHFTYFREFGIDAPTRQQSPSCFAYTNFLLATTAGRSYEEGMAALLPCFWIYREVGSDIYRRAAPNNPYQKWIDTYAGQEFAEWVNRAIDLTDAIADQASEPQKARMRDAFVHSSRLEWMFWDSAYRLEQWMP</sequence>
<evidence type="ECO:0000313" key="5">
    <source>
        <dbReference type="EMBL" id="ABU57526.1"/>
    </source>
</evidence>
<evidence type="ECO:0000256" key="2">
    <source>
        <dbReference type="PIRNR" id="PIRNR003170"/>
    </source>
</evidence>
<dbReference type="InterPro" id="IPR050967">
    <property type="entry name" value="Thiamine_Salvage_TenA"/>
</dbReference>
<comment type="similarity">
    <text evidence="2">Belongs to the TenA family.</text>
</comment>
<dbReference type="UniPathway" id="UPA00060"/>
<name>A7NJ60_ROSCS</name>
<dbReference type="Pfam" id="PF03070">
    <property type="entry name" value="TENA_THI-4"/>
    <property type="match status" value="1"/>
</dbReference>
<organism evidence="5 6">
    <name type="scientific">Roseiflexus castenholzii (strain DSM 13941 / HLO8)</name>
    <dbReference type="NCBI Taxonomy" id="383372"/>
    <lineage>
        <taxon>Bacteria</taxon>
        <taxon>Bacillati</taxon>
        <taxon>Chloroflexota</taxon>
        <taxon>Chloroflexia</taxon>
        <taxon>Chloroflexales</taxon>
        <taxon>Roseiflexineae</taxon>
        <taxon>Roseiflexaceae</taxon>
        <taxon>Roseiflexus</taxon>
    </lineage>
</organism>
<evidence type="ECO:0000256" key="3">
    <source>
        <dbReference type="PIRSR" id="PIRSR003170-1"/>
    </source>
</evidence>